<protein>
    <submittedName>
        <fullName evidence="3">Putative AMP-dependent synthetase and ligase</fullName>
    </submittedName>
</protein>
<evidence type="ECO:0000313" key="3">
    <source>
        <dbReference type="EMBL" id="CCO22309.1"/>
    </source>
</evidence>
<dbReference type="EMBL" id="FO203522">
    <property type="protein sequence ID" value="CCO22309.1"/>
    <property type="molecule type" value="Genomic_DNA"/>
</dbReference>
<dbReference type="PANTHER" id="PTHR43767:SF1">
    <property type="entry name" value="NONRIBOSOMAL PEPTIDE SYNTHASE PES1 (EUROFUNG)-RELATED"/>
    <property type="match status" value="1"/>
</dbReference>
<dbReference type="SUPFAM" id="SSF56801">
    <property type="entry name" value="Acetyl-CoA synthetase-like"/>
    <property type="match status" value="1"/>
</dbReference>
<sequence>MRLMKNTCNRVEDLLINAASRFRDKTAIISLSENCEISFHTWLSDAYAFAGWLNSNFGDSPGCVILQTSNSYSFICAIFGGFIAGKTIVPISPKTDSRTLSFILSDCRPVLGLIDENGGKDLYIENGCDVFELHRVMDDLKSLNHTKKYLSQNAKSISDFNDIALIIYTSGSTDLPKGVVCPHRQVLFATNAINSILCNSQEDVILCGLPFSFDYGLYQIFLMLHGCATLVVAEDFSVPMAIPYWIDKFKVTGFPGVPSLFQMLIESRLLERGRLDQLRYSTSTGDVFPVETILTLRSILPSTTIFPMYGLTECKRVSILPPCDFEGHEASVGKPLPGTKVFVVDEDGKILPANEVGELVVQGPHVMQGYLNNPKVNSVRFSLNSCTNETWLHTGDIFRIDNEGFLFFEGRKQGFLKLRDQRISPVAIEKSLSGLADIQQVAVVGAKDSLGRDSVFVFVRPEKGKNVTSQMISSKTRDLLPVSLAPNQVNILKKTFPVTQNGKIDRNNLSELACRMLKQ</sequence>
<dbReference type="HOGENOM" id="CLU_000022_59_0_7"/>
<reference evidence="3 4" key="1">
    <citation type="submission" date="2012-10" db="EMBL/GenBank/DDBJ databases">
        <authorList>
            <person name="Genoscope - CEA"/>
        </authorList>
    </citation>
    <scope>NUCLEOTIDE SEQUENCE [LARGE SCALE GENOMIC DNA]</scope>
    <source>
        <strain evidence="4">AM13 / DSM 14728</strain>
    </source>
</reference>
<keyword evidence="4" id="KW-1185">Reference proteome</keyword>
<evidence type="ECO:0000259" key="2">
    <source>
        <dbReference type="Pfam" id="PF13193"/>
    </source>
</evidence>
<dbReference type="InterPro" id="IPR050237">
    <property type="entry name" value="ATP-dep_AMP-bd_enzyme"/>
</dbReference>
<dbReference type="OrthoDB" id="9801302at2"/>
<keyword evidence="3" id="KW-0436">Ligase</keyword>
<gene>
    <name evidence="3" type="ORF">DESAM_20018</name>
</gene>
<feature type="domain" description="AMP-binding enzyme C-terminal" evidence="2">
    <location>
        <begin position="428"/>
        <end position="503"/>
    </location>
</feature>
<dbReference type="PATRIC" id="fig|1121451.3.peg.297"/>
<dbReference type="STRING" id="1121451.DESAM_20018"/>
<dbReference type="InterPro" id="IPR042099">
    <property type="entry name" value="ANL_N_sf"/>
</dbReference>
<feature type="domain" description="AMP-dependent synthetase/ligase" evidence="1">
    <location>
        <begin position="18"/>
        <end position="371"/>
    </location>
</feature>
<dbReference type="InterPro" id="IPR000873">
    <property type="entry name" value="AMP-dep_synth/lig_dom"/>
</dbReference>
<evidence type="ECO:0000259" key="1">
    <source>
        <dbReference type="Pfam" id="PF00501"/>
    </source>
</evidence>
<proteinExistence type="predicted"/>
<dbReference type="GO" id="GO:0016878">
    <property type="term" value="F:acid-thiol ligase activity"/>
    <property type="evidence" value="ECO:0007669"/>
    <property type="project" value="UniProtKB-ARBA"/>
</dbReference>
<dbReference type="InterPro" id="IPR025110">
    <property type="entry name" value="AMP-bd_C"/>
</dbReference>
<dbReference type="KEGG" id="dhy:DESAM_20018"/>
<accession>L0R6H0</accession>
<dbReference type="Gene3D" id="3.40.50.12780">
    <property type="entry name" value="N-terminal domain of ligase-like"/>
    <property type="match status" value="1"/>
</dbReference>
<organism evidence="3 4">
    <name type="scientific">Maridesulfovibrio hydrothermalis AM13 = DSM 14728</name>
    <dbReference type="NCBI Taxonomy" id="1121451"/>
    <lineage>
        <taxon>Bacteria</taxon>
        <taxon>Pseudomonadati</taxon>
        <taxon>Thermodesulfobacteriota</taxon>
        <taxon>Desulfovibrionia</taxon>
        <taxon>Desulfovibrionales</taxon>
        <taxon>Desulfovibrionaceae</taxon>
        <taxon>Maridesulfovibrio</taxon>
    </lineage>
</organism>
<dbReference type="Gene3D" id="3.30.300.30">
    <property type="match status" value="1"/>
</dbReference>
<evidence type="ECO:0000313" key="4">
    <source>
        <dbReference type="Proteomes" id="UP000010808"/>
    </source>
</evidence>
<name>L0R6H0_9BACT</name>
<dbReference type="eggNOG" id="COG0318">
    <property type="taxonomic scope" value="Bacteria"/>
</dbReference>
<dbReference type="Pfam" id="PF13193">
    <property type="entry name" value="AMP-binding_C"/>
    <property type="match status" value="1"/>
</dbReference>
<dbReference type="PANTHER" id="PTHR43767">
    <property type="entry name" value="LONG-CHAIN-FATTY-ACID--COA LIGASE"/>
    <property type="match status" value="1"/>
</dbReference>
<dbReference type="Pfam" id="PF00501">
    <property type="entry name" value="AMP-binding"/>
    <property type="match status" value="1"/>
</dbReference>
<dbReference type="Proteomes" id="UP000010808">
    <property type="component" value="Chromosome"/>
</dbReference>
<dbReference type="InterPro" id="IPR045851">
    <property type="entry name" value="AMP-bd_C_sf"/>
</dbReference>
<dbReference type="AlphaFoldDB" id="L0R6H0"/>